<organism evidence="1 2">
    <name type="scientific">Hibiscus sabdariffa</name>
    <name type="common">roselle</name>
    <dbReference type="NCBI Taxonomy" id="183260"/>
    <lineage>
        <taxon>Eukaryota</taxon>
        <taxon>Viridiplantae</taxon>
        <taxon>Streptophyta</taxon>
        <taxon>Embryophyta</taxon>
        <taxon>Tracheophyta</taxon>
        <taxon>Spermatophyta</taxon>
        <taxon>Magnoliopsida</taxon>
        <taxon>eudicotyledons</taxon>
        <taxon>Gunneridae</taxon>
        <taxon>Pentapetalae</taxon>
        <taxon>rosids</taxon>
        <taxon>malvids</taxon>
        <taxon>Malvales</taxon>
        <taxon>Malvaceae</taxon>
        <taxon>Malvoideae</taxon>
        <taxon>Hibiscus</taxon>
    </lineage>
</organism>
<evidence type="ECO:0000313" key="2">
    <source>
        <dbReference type="Proteomes" id="UP001472677"/>
    </source>
</evidence>
<sequence>MLSLNGLKQKRGNMKAIKEGEKRSIGWLIGGCLTSEGAAIVRWGGDSETPHFLLLAPPSKVGFALDRCGCPWWRGAAMRTRGVGHLGSFWTLHYKRTEIWA</sequence>
<accession>A0ABR2CMB2</accession>
<reference evidence="1 2" key="1">
    <citation type="journal article" date="2024" name="G3 (Bethesda)">
        <title>Genome assembly of Hibiscus sabdariffa L. provides insights into metabolisms of medicinal natural products.</title>
        <authorList>
            <person name="Kim T."/>
        </authorList>
    </citation>
    <scope>NUCLEOTIDE SEQUENCE [LARGE SCALE GENOMIC DNA]</scope>
    <source>
        <strain evidence="1">TK-2024</strain>
        <tissue evidence="1">Old leaves</tissue>
    </source>
</reference>
<name>A0ABR2CMB2_9ROSI</name>
<dbReference type="EMBL" id="JBBPBM010000048">
    <property type="protein sequence ID" value="KAK8520781.1"/>
    <property type="molecule type" value="Genomic_DNA"/>
</dbReference>
<proteinExistence type="predicted"/>
<comment type="caution">
    <text evidence="1">The sequence shown here is derived from an EMBL/GenBank/DDBJ whole genome shotgun (WGS) entry which is preliminary data.</text>
</comment>
<protein>
    <submittedName>
        <fullName evidence="1">Uncharacterized protein</fullName>
    </submittedName>
</protein>
<keyword evidence="2" id="KW-1185">Reference proteome</keyword>
<dbReference type="Proteomes" id="UP001472677">
    <property type="component" value="Unassembled WGS sequence"/>
</dbReference>
<gene>
    <name evidence="1" type="ORF">V6N12_004708</name>
</gene>
<evidence type="ECO:0000313" key="1">
    <source>
        <dbReference type="EMBL" id="KAK8520781.1"/>
    </source>
</evidence>